<evidence type="ECO:0000256" key="1">
    <source>
        <dbReference type="ARBA" id="ARBA00022741"/>
    </source>
</evidence>
<dbReference type="SUPFAM" id="SSF56801">
    <property type="entry name" value="Acetyl-CoA synthetase-like"/>
    <property type="match status" value="1"/>
</dbReference>
<evidence type="ECO:0000313" key="4">
    <source>
        <dbReference type="EMBL" id="MBZ5738413.1"/>
    </source>
</evidence>
<evidence type="ECO:0000256" key="2">
    <source>
        <dbReference type="ARBA" id="ARBA00022840"/>
    </source>
</evidence>
<comment type="caution">
    <text evidence="4">The sequence shown here is derived from an EMBL/GenBank/DDBJ whole genome shotgun (WGS) entry which is preliminary data.</text>
</comment>
<dbReference type="PROSITE" id="PS00455">
    <property type="entry name" value="AMP_BINDING"/>
    <property type="match status" value="1"/>
</dbReference>
<dbReference type="Pfam" id="PF23562">
    <property type="entry name" value="AMP-binding_C_3"/>
    <property type="match status" value="1"/>
</dbReference>
<reference evidence="4 5" key="1">
    <citation type="submission" date="2021-09" db="EMBL/GenBank/DDBJ databases">
        <title>Whole genome sequence of Nocardioides sp. GBK3QG-3.</title>
        <authorList>
            <person name="Tuo L."/>
        </authorList>
    </citation>
    <scope>NUCLEOTIDE SEQUENCE [LARGE SCALE GENOMIC DNA]</scope>
    <source>
        <strain evidence="4 5">GBK3QG-3</strain>
    </source>
</reference>
<accession>A0ABS7UBM7</accession>
<dbReference type="PANTHER" id="PTHR43272:SF33">
    <property type="entry name" value="AMP-BINDING DOMAIN-CONTAINING PROTEIN-RELATED"/>
    <property type="match status" value="1"/>
</dbReference>
<protein>
    <submittedName>
        <fullName evidence="4">AMP-dependent synthetase/ligase</fullName>
    </submittedName>
</protein>
<dbReference type="RefSeq" id="WP_224122785.1">
    <property type="nucleotide sequence ID" value="NZ_JAIQZJ010000004.1"/>
</dbReference>
<dbReference type="InterPro" id="IPR020845">
    <property type="entry name" value="AMP-binding_CS"/>
</dbReference>
<keyword evidence="1" id="KW-0547">Nucleotide-binding</keyword>
<keyword evidence="5" id="KW-1185">Reference proteome</keyword>
<evidence type="ECO:0000259" key="3">
    <source>
        <dbReference type="Pfam" id="PF00501"/>
    </source>
</evidence>
<keyword evidence="2" id="KW-0067">ATP-binding</keyword>
<dbReference type="InterPro" id="IPR000873">
    <property type="entry name" value="AMP-dep_synth/lig_dom"/>
</dbReference>
<dbReference type="PANTHER" id="PTHR43272">
    <property type="entry name" value="LONG-CHAIN-FATTY-ACID--COA LIGASE"/>
    <property type="match status" value="1"/>
</dbReference>
<proteinExistence type="predicted"/>
<dbReference type="Pfam" id="PF00501">
    <property type="entry name" value="AMP-binding"/>
    <property type="match status" value="1"/>
</dbReference>
<organism evidence="4 5">
    <name type="scientific">Nocardioides mangrovi</name>
    <dbReference type="NCBI Taxonomy" id="2874580"/>
    <lineage>
        <taxon>Bacteria</taxon>
        <taxon>Bacillati</taxon>
        <taxon>Actinomycetota</taxon>
        <taxon>Actinomycetes</taxon>
        <taxon>Propionibacteriales</taxon>
        <taxon>Nocardioidaceae</taxon>
        <taxon>Nocardioides</taxon>
    </lineage>
</organism>
<feature type="domain" description="AMP-dependent synthetase/ligase" evidence="3">
    <location>
        <begin position="12"/>
        <end position="372"/>
    </location>
</feature>
<name>A0ABS7UBM7_9ACTN</name>
<dbReference type="EMBL" id="JAIQZJ010000004">
    <property type="protein sequence ID" value="MBZ5738413.1"/>
    <property type="molecule type" value="Genomic_DNA"/>
</dbReference>
<gene>
    <name evidence="4" type="ORF">K8U61_09585</name>
</gene>
<dbReference type="Gene3D" id="3.40.50.12780">
    <property type="entry name" value="N-terminal domain of ligase-like"/>
    <property type="match status" value="1"/>
</dbReference>
<dbReference type="InterPro" id="IPR042099">
    <property type="entry name" value="ANL_N_sf"/>
</dbReference>
<evidence type="ECO:0000313" key="5">
    <source>
        <dbReference type="Proteomes" id="UP000780875"/>
    </source>
</evidence>
<dbReference type="CDD" id="cd05907">
    <property type="entry name" value="VL_LC_FACS_like"/>
    <property type="match status" value="1"/>
</dbReference>
<dbReference type="Proteomes" id="UP000780875">
    <property type="component" value="Unassembled WGS sequence"/>
</dbReference>
<sequence length="544" mass="57620">MTDDFPTLCASFQAVAAEGGDRLALAAPGHPGITWREYAEQVAGLAVGFAALGVRRGERVALLMGPRPEFSVADTALLHAGATPYSLQESEPVDRLVALLGVAGSRVLVTDARLLPLARDAAARMPLTLVSVDGPADGVLGLDDVRAAADPDADAAALWRAVTPDDIATLIFTSGTTGVPKAVQLSHRAISSSAADTFALAPVTRFGEVLSYLPLNHIAERFMSHYAGLTAGLTVHSVPDPATLYDEIVRVRPTRFFGVPRIYEKLVDRIRALLDADPSLDADGLRAAVGLDRAEYLGVATAPAAYEMLAYLHAVGFPVSDIWGMSEAVMCTLNPPGDIRLGTVGRFLPGMEGRIAEDGEVQVRGRHVFSGYVGDPDRTAEILGADGWVRTGDLGRIDDDYLTILGRKKELLITATGKNLMPAVIEGAVKSASPLIDHVVAIADGRRYVTALVALDEDQLRSFAAGRGLTGDFAELAASPEVRAEVDAAVRAGNERLAKPETVRGFAIADAPWPPGGDEVTTTAKLRRAEITTKYATTIERLYA</sequence>